<dbReference type="InterPro" id="IPR006059">
    <property type="entry name" value="SBP"/>
</dbReference>
<evidence type="ECO:0000256" key="1">
    <source>
        <dbReference type="SAM" id="SignalP"/>
    </source>
</evidence>
<dbReference type="RefSeq" id="WP_174880326.1">
    <property type="nucleotide sequence ID" value="NZ_CADEPK010000145.1"/>
</dbReference>
<dbReference type="CDD" id="cd13585">
    <property type="entry name" value="PBP2_TMBP_like"/>
    <property type="match status" value="1"/>
</dbReference>
<keyword evidence="2" id="KW-0813">Transport</keyword>
<feature type="signal peptide" evidence="1">
    <location>
        <begin position="1"/>
        <end position="26"/>
    </location>
</feature>
<dbReference type="PROSITE" id="PS51257">
    <property type="entry name" value="PROKAR_LIPOPROTEIN"/>
    <property type="match status" value="1"/>
</dbReference>
<reference evidence="2 3" key="1">
    <citation type="submission" date="2023-07" db="EMBL/GenBank/DDBJ databases">
        <title>Genomic Encyclopedia of Type Strains, Phase IV (KMG-IV): sequencing the most valuable type-strain genomes for metagenomic binning, comparative biology and taxonomic classification.</title>
        <authorList>
            <person name="Goeker M."/>
        </authorList>
    </citation>
    <scope>NUCLEOTIDE SEQUENCE [LARGE SCALE GENOMIC DNA]</scope>
    <source>
        <strain evidence="2 3">DSM 17723</strain>
    </source>
</reference>
<sequence>MKAKSLLKSGCLLLLALFLMVGCSNTGSSGDGNGKTVELTMQAWGNPAELKVYQKAIDGFMKENPNIKVKLVPVASDQYDQKLMTSLQGSKGPDVFYAHEPTMPQMIEADVIQPLDDFFASEESYVELSEFPEGLFGPARQDGKTYGVAPDANPMVIYYNKTVFKEAGLKTPQEYYDEGNWNWDTFLEVTSKIKESGKEGLVMENWWGHWYSWIWSNGGRIFDEDGNLVLQENDKAKEAFHFLHDLVANGNAVYAGSLPQGQGVDAMFMSNQVGMVAGGRWFTPQFDQSGNLDYDYIYFPSNTEKKQEMVGIPVAYLSVNKKSKHVEEAMKFVSYYVSKAGQEVRTGVGGNALPSLPLADENAIGDDSDKHMEYLFDGRDNGFTHGSNLARDAQFAGLTTEITETIDLMFLGKQDADTTIDKVTETINKYINK</sequence>
<dbReference type="InterPro" id="IPR050490">
    <property type="entry name" value="Bact_solute-bd_prot1"/>
</dbReference>
<organism evidence="2 3">
    <name type="scientific">Metabacillus niabensis</name>
    <dbReference type="NCBI Taxonomy" id="324854"/>
    <lineage>
        <taxon>Bacteria</taxon>
        <taxon>Bacillati</taxon>
        <taxon>Bacillota</taxon>
        <taxon>Bacilli</taxon>
        <taxon>Bacillales</taxon>
        <taxon>Bacillaceae</taxon>
        <taxon>Metabacillus</taxon>
    </lineage>
</organism>
<protein>
    <submittedName>
        <fullName evidence="2">Multiple sugar transport system substrate-binding protein</fullName>
    </submittedName>
</protein>
<accession>A0ABT9Z6Y8</accession>
<dbReference type="Gene3D" id="3.40.190.10">
    <property type="entry name" value="Periplasmic binding protein-like II"/>
    <property type="match status" value="1"/>
</dbReference>
<keyword evidence="3" id="KW-1185">Reference proteome</keyword>
<feature type="chain" id="PRO_5045924076" evidence="1">
    <location>
        <begin position="27"/>
        <end position="433"/>
    </location>
</feature>
<comment type="caution">
    <text evidence="2">The sequence shown here is derived from an EMBL/GenBank/DDBJ whole genome shotgun (WGS) entry which is preliminary data.</text>
</comment>
<keyword evidence="1" id="KW-0732">Signal</keyword>
<dbReference type="SUPFAM" id="SSF53850">
    <property type="entry name" value="Periplasmic binding protein-like II"/>
    <property type="match status" value="1"/>
</dbReference>
<dbReference type="PANTHER" id="PTHR43649">
    <property type="entry name" value="ARABINOSE-BINDING PROTEIN-RELATED"/>
    <property type="match status" value="1"/>
</dbReference>
<dbReference type="Pfam" id="PF01547">
    <property type="entry name" value="SBP_bac_1"/>
    <property type="match status" value="1"/>
</dbReference>
<evidence type="ECO:0000313" key="3">
    <source>
        <dbReference type="Proteomes" id="UP001232245"/>
    </source>
</evidence>
<proteinExistence type="predicted"/>
<dbReference type="PANTHER" id="PTHR43649:SF12">
    <property type="entry name" value="DIACETYLCHITOBIOSE BINDING PROTEIN DASA"/>
    <property type="match status" value="1"/>
</dbReference>
<keyword evidence="2" id="KW-0762">Sugar transport</keyword>
<dbReference type="EMBL" id="JAUSTZ010000011">
    <property type="protein sequence ID" value="MDQ0227704.1"/>
    <property type="molecule type" value="Genomic_DNA"/>
</dbReference>
<name>A0ABT9Z6Y8_9BACI</name>
<evidence type="ECO:0000313" key="2">
    <source>
        <dbReference type="EMBL" id="MDQ0227704.1"/>
    </source>
</evidence>
<dbReference type="Proteomes" id="UP001232245">
    <property type="component" value="Unassembled WGS sequence"/>
</dbReference>
<gene>
    <name evidence="2" type="ORF">J2S02_004051</name>
</gene>